<organism evidence="1 2">
    <name type="scientific">Segatella copri DSM 18205</name>
    <dbReference type="NCBI Taxonomy" id="537011"/>
    <lineage>
        <taxon>Bacteria</taxon>
        <taxon>Pseudomonadati</taxon>
        <taxon>Bacteroidota</taxon>
        <taxon>Bacteroidia</taxon>
        <taxon>Bacteroidales</taxon>
        <taxon>Prevotellaceae</taxon>
        <taxon>Segatella</taxon>
    </lineage>
</organism>
<dbReference type="PaxDb" id="537011-PREVCOP_05376"/>
<dbReference type="HOGENOM" id="CLU_3102173_0_0_10"/>
<reference evidence="1" key="1">
    <citation type="submission" date="2009-11" db="EMBL/GenBank/DDBJ databases">
        <authorList>
            <person name="Weinstock G."/>
            <person name="Sodergren E."/>
            <person name="Clifton S."/>
            <person name="Fulton L."/>
            <person name="Fulton B."/>
            <person name="Courtney L."/>
            <person name="Fronick C."/>
            <person name="Harrison M."/>
            <person name="Strong C."/>
            <person name="Farmer C."/>
            <person name="Delahaunty K."/>
            <person name="Markovic C."/>
            <person name="Hall O."/>
            <person name="Minx P."/>
            <person name="Tomlinson C."/>
            <person name="Mitreva M."/>
            <person name="Nelson J."/>
            <person name="Hou S."/>
            <person name="Wollam A."/>
            <person name="Pepin K.H."/>
            <person name="Johnson M."/>
            <person name="Bhonagiri V."/>
            <person name="Nash W.E."/>
            <person name="Warren W."/>
            <person name="Chinwalla A."/>
            <person name="Mardis E.R."/>
            <person name="Wilson R.K."/>
        </authorList>
    </citation>
    <scope>NUCLEOTIDE SEQUENCE [LARGE SCALE GENOMIC DNA]</scope>
    <source>
        <strain evidence="1">DSM 18205</strain>
    </source>
</reference>
<keyword evidence="2" id="KW-1185">Reference proteome</keyword>
<protein>
    <submittedName>
        <fullName evidence="1">Uncharacterized protein</fullName>
    </submittedName>
</protein>
<dbReference type="Proteomes" id="UP000004477">
    <property type="component" value="Unassembled WGS sequence"/>
</dbReference>
<gene>
    <name evidence="1" type="ORF">PREVCOP_05376</name>
</gene>
<comment type="caution">
    <text evidence="1">The sequence shown here is derived from an EMBL/GenBank/DDBJ whole genome shotgun (WGS) entry which is preliminary data.</text>
</comment>
<proteinExistence type="predicted"/>
<dbReference type="AlphaFoldDB" id="D1PDT4"/>
<sequence length="51" mass="5922">MLALKLASFQEKKHGQIQFVRVIFFGHKHSFVMVQTMTYAPENGELEGRKL</sequence>
<evidence type="ECO:0000313" key="1">
    <source>
        <dbReference type="EMBL" id="EFB35240.1"/>
    </source>
</evidence>
<accession>D1PDT4</accession>
<dbReference type="EMBL" id="ACBX02000016">
    <property type="protein sequence ID" value="EFB35240.1"/>
    <property type="molecule type" value="Genomic_DNA"/>
</dbReference>
<evidence type="ECO:0000313" key="2">
    <source>
        <dbReference type="Proteomes" id="UP000004477"/>
    </source>
</evidence>
<name>D1PDT4_9BACT</name>
<dbReference type="STRING" id="537011.PREVCOP_05376"/>